<dbReference type="AlphaFoldDB" id="A0A6M3MAH4"/>
<accession>A0A6M3MAH4</accession>
<dbReference type="EMBL" id="MT143877">
    <property type="protein sequence ID" value="QJB04248.1"/>
    <property type="molecule type" value="Genomic_DNA"/>
</dbReference>
<reference evidence="1" key="1">
    <citation type="submission" date="2020-03" db="EMBL/GenBank/DDBJ databases">
        <title>The deep terrestrial virosphere.</title>
        <authorList>
            <person name="Holmfeldt K."/>
            <person name="Nilsson E."/>
            <person name="Simone D."/>
            <person name="Lopez-Fernandez M."/>
            <person name="Wu X."/>
            <person name="de Brujin I."/>
            <person name="Lundin D."/>
            <person name="Andersson A."/>
            <person name="Bertilsson S."/>
            <person name="Dopson M."/>
        </authorList>
    </citation>
    <scope>NUCLEOTIDE SEQUENCE</scope>
    <source>
        <strain evidence="1">MM171B00403</strain>
    </source>
</reference>
<name>A0A6M3MAH4_9ZZZZ</name>
<evidence type="ECO:0000313" key="1">
    <source>
        <dbReference type="EMBL" id="QJB04248.1"/>
    </source>
</evidence>
<sequence>MSDVISSVRADEIILERGFPKLPLRCSFYSTSDGREVVIVAPYPEDELPTVFYIREGHARKIASFKSITPSQLTEGGDNEAVDK</sequence>
<organism evidence="1">
    <name type="scientific">viral metagenome</name>
    <dbReference type="NCBI Taxonomy" id="1070528"/>
    <lineage>
        <taxon>unclassified sequences</taxon>
        <taxon>metagenomes</taxon>
        <taxon>organismal metagenomes</taxon>
    </lineage>
</organism>
<gene>
    <name evidence="1" type="ORF">MM171B00403_0014</name>
</gene>
<proteinExistence type="predicted"/>
<protein>
    <submittedName>
        <fullName evidence="1">Uncharacterized protein</fullName>
    </submittedName>
</protein>